<dbReference type="InterPro" id="IPR002110">
    <property type="entry name" value="Ankyrin_rpt"/>
</dbReference>
<dbReference type="InterPro" id="IPR013083">
    <property type="entry name" value="Znf_RING/FYVE/PHD"/>
</dbReference>
<dbReference type="SMART" id="SM00184">
    <property type="entry name" value="RING"/>
    <property type="match status" value="1"/>
</dbReference>
<name>A0ABM1ERI2_PRICU</name>
<dbReference type="SMART" id="SM00248">
    <property type="entry name" value="ANK"/>
    <property type="match status" value="3"/>
</dbReference>
<keyword evidence="9" id="KW-0732">Signal</keyword>
<dbReference type="SUPFAM" id="SSF57850">
    <property type="entry name" value="RING/U-box"/>
    <property type="match status" value="1"/>
</dbReference>
<feature type="domain" description="BRCT" evidence="11">
    <location>
        <begin position="556"/>
        <end position="640"/>
    </location>
</feature>
<dbReference type="PROSITE" id="PS00518">
    <property type="entry name" value="ZF_RING_1"/>
    <property type="match status" value="1"/>
</dbReference>
<feature type="compositionally biased region" description="Polar residues" evidence="8">
    <location>
        <begin position="384"/>
        <end position="394"/>
    </location>
</feature>
<evidence type="ECO:0000256" key="8">
    <source>
        <dbReference type="SAM" id="MobiDB-lite"/>
    </source>
</evidence>
<evidence type="ECO:0000256" key="3">
    <source>
        <dbReference type="ARBA" id="ARBA00022771"/>
    </source>
</evidence>
<dbReference type="InterPro" id="IPR039503">
    <property type="entry name" value="BARD1_Znf-RING"/>
</dbReference>
<evidence type="ECO:0000256" key="1">
    <source>
        <dbReference type="ARBA" id="ARBA00022723"/>
    </source>
</evidence>
<dbReference type="PROSITE" id="PS50297">
    <property type="entry name" value="ANK_REP_REGION"/>
    <property type="match status" value="3"/>
</dbReference>
<evidence type="ECO:0000256" key="4">
    <source>
        <dbReference type="ARBA" id="ARBA00022833"/>
    </source>
</evidence>
<evidence type="ECO:0000313" key="12">
    <source>
        <dbReference type="Proteomes" id="UP000695022"/>
    </source>
</evidence>
<feature type="repeat" description="ANK" evidence="6">
    <location>
        <begin position="446"/>
        <end position="478"/>
    </location>
</feature>
<evidence type="ECO:0000256" key="7">
    <source>
        <dbReference type="PROSITE-ProRule" id="PRU00175"/>
    </source>
</evidence>
<dbReference type="InterPro" id="IPR036770">
    <property type="entry name" value="Ankyrin_rpt-contain_sf"/>
</dbReference>
<dbReference type="InterPro" id="IPR001357">
    <property type="entry name" value="BRCT_dom"/>
</dbReference>
<dbReference type="PROSITE" id="PS50089">
    <property type="entry name" value="ZF_RING_2"/>
    <property type="match status" value="1"/>
</dbReference>
<keyword evidence="3 7" id="KW-0863">Zinc-finger</keyword>
<dbReference type="CDD" id="cd17734">
    <property type="entry name" value="BRCT_Bard1_rpt1"/>
    <property type="match status" value="1"/>
</dbReference>
<evidence type="ECO:0000256" key="9">
    <source>
        <dbReference type="SAM" id="SignalP"/>
    </source>
</evidence>
<feature type="repeat" description="ANK" evidence="6">
    <location>
        <begin position="413"/>
        <end position="445"/>
    </location>
</feature>
<dbReference type="InterPro" id="IPR017907">
    <property type="entry name" value="Znf_RING_CS"/>
</dbReference>
<dbReference type="Pfam" id="PF14835">
    <property type="entry name" value="zf-RING_6"/>
    <property type="match status" value="1"/>
</dbReference>
<gene>
    <name evidence="13" type="primary">LOC106814931</name>
</gene>
<keyword evidence="12" id="KW-1185">Reference proteome</keyword>
<dbReference type="RefSeq" id="XP_014674803.1">
    <property type="nucleotide sequence ID" value="XM_014819317.1"/>
</dbReference>
<dbReference type="Gene3D" id="3.30.40.10">
    <property type="entry name" value="Zinc/RING finger domain, C3HC4 (zinc finger)"/>
    <property type="match status" value="1"/>
</dbReference>
<dbReference type="Pfam" id="PF00533">
    <property type="entry name" value="BRCT"/>
    <property type="match status" value="1"/>
</dbReference>
<dbReference type="Gene3D" id="3.40.50.10190">
    <property type="entry name" value="BRCT domain"/>
    <property type="match status" value="1"/>
</dbReference>
<keyword evidence="5 6" id="KW-0040">ANK repeat</keyword>
<dbReference type="GeneID" id="106814931"/>
<reference evidence="13" key="1">
    <citation type="submission" date="2025-08" db="UniProtKB">
        <authorList>
            <consortium name="RefSeq"/>
        </authorList>
    </citation>
    <scope>IDENTIFICATION</scope>
</reference>
<dbReference type="PROSITE" id="PS50172">
    <property type="entry name" value="BRCT"/>
    <property type="match status" value="1"/>
</dbReference>
<evidence type="ECO:0000259" key="11">
    <source>
        <dbReference type="PROSITE" id="PS50172"/>
    </source>
</evidence>
<dbReference type="Gene3D" id="1.25.40.20">
    <property type="entry name" value="Ankyrin repeat-containing domain"/>
    <property type="match status" value="1"/>
</dbReference>
<dbReference type="PANTHER" id="PTHR24171">
    <property type="entry name" value="ANKYRIN REPEAT DOMAIN-CONTAINING PROTEIN 39-RELATED"/>
    <property type="match status" value="1"/>
</dbReference>
<keyword evidence="4" id="KW-0862">Zinc</keyword>
<feature type="domain" description="RING-type" evidence="10">
    <location>
        <begin position="21"/>
        <end position="57"/>
    </location>
</feature>
<evidence type="ECO:0000259" key="10">
    <source>
        <dbReference type="PROSITE" id="PS50089"/>
    </source>
</evidence>
<dbReference type="SUPFAM" id="SSF48403">
    <property type="entry name" value="Ankyrin repeat"/>
    <property type="match status" value="1"/>
</dbReference>
<dbReference type="InterPro" id="IPR001841">
    <property type="entry name" value="Znf_RING"/>
</dbReference>
<feature type="compositionally biased region" description="Basic and acidic residues" evidence="8">
    <location>
        <begin position="374"/>
        <end position="383"/>
    </location>
</feature>
<protein>
    <submittedName>
        <fullName evidence="13">BRCA1-associated RING domain protein 1-like isoform X1</fullName>
    </submittedName>
</protein>
<dbReference type="PROSITE" id="PS50088">
    <property type="entry name" value="ANK_REPEAT"/>
    <property type="match status" value="3"/>
</dbReference>
<keyword evidence="1" id="KW-0479">Metal-binding</keyword>
<dbReference type="InterPro" id="IPR036420">
    <property type="entry name" value="BRCT_dom_sf"/>
</dbReference>
<feature type="repeat" description="ANK" evidence="6">
    <location>
        <begin position="480"/>
        <end position="512"/>
    </location>
</feature>
<feature type="compositionally biased region" description="Polar residues" evidence="8">
    <location>
        <begin position="208"/>
        <end position="217"/>
    </location>
</feature>
<feature type="region of interest" description="Disordered" evidence="8">
    <location>
        <begin position="364"/>
        <end position="401"/>
    </location>
</feature>
<keyword evidence="2" id="KW-0677">Repeat</keyword>
<dbReference type="SMART" id="SM00292">
    <property type="entry name" value="BRCT"/>
    <property type="match status" value="1"/>
</dbReference>
<proteinExistence type="predicted"/>
<evidence type="ECO:0000313" key="13">
    <source>
        <dbReference type="RefSeq" id="XP_014674803.1"/>
    </source>
</evidence>
<accession>A0ABM1ERI2</accession>
<dbReference type="SUPFAM" id="SSF52113">
    <property type="entry name" value="BRCT domain"/>
    <property type="match status" value="1"/>
</dbReference>
<organism evidence="12 13">
    <name type="scientific">Priapulus caudatus</name>
    <name type="common">Priapulid worm</name>
    <dbReference type="NCBI Taxonomy" id="37621"/>
    <lineage>
        <taxon>Eukaryota</taxon>
        <taxon>Metazoa</taxon>
        <taxon>Ecdysozoa</taxon>
        <taxon>Scalidophora</taxon>
        <taxon>Priapulida</taxon>
        <taxon>Priapulimorpha</taxon>
        <taxon>Priapulimorphida</taxon>
        <taxon>Priapulidae</taxon>
        <taxon>Priapulus</taxon>
    </lineage>
</organism>
<feature type="signal peptide" evidence="9">
    <location>
        <begin position="1"/>
        <end position="26"/>
    </location>
</feature>
<feature type="region of interest" description="Disordered" evidence="8">
    <location>
        <begin position="208"/>
        <end position="228"/>
    </location>
</feature>
<dbReference type="Pfam" id="PF12796">
    <property type="entry name" value="Ank_2"/>
    <property type="match status" value="1"/>
</dbReference>
<evidence type="ECO:0000256" key="5">
    <source>
        <dbReference type="ARBA" id="ARBA00023043"/>
    </source>
</evidence>
<feature type="chain" id="PRO_5046883903" evidence="9">
    <location>
        <begin position="27"/>
        <end position="641"/>
    </location>
</feature>
<dbReference type="Proteomes" id="UP000695022">
    <property type="component" value="Unplaced"/>
</dbReference>
<evidence type="ECO:0000256" key="6">
    <source>
        <dbReference type="PROSITE-ProRule" id="PRU00023"/>
    </source>
</evidence>
<sequence length="641" mass="69530">MESGWQATRKALLRLGELLLCEICHGVVQSPTSLGGCEHFFCSKCIEPHIGNSCPVCGCPAYAKDVQVNRQLKNIVTQMTDLKQWMQQDVTIGLAALSSQTTPTVADAELDSKEVLDLPKQCDVFDFVDSPPGKASRRRIRKPSEVLKKRRVLVASNKRWGFDHRDSCEEDDVGVAEKPCSSCKKKTPRRQVTFGTADAARPLFSDSRQLDSSTMHASPQEVVRKKSPDGAAPLKRIVGCKENKAVNSAVGDVEKIHADNLFATPGINCNDGRLPGRRHPTKRTSVVAATVPSLSSEHAGDRCSVKQANAVSNTNRLTSLKTEASVRRSSPKAALQHAVMAAAINLATEQPGISGVESCATSLHTRVRNPSRRSHPEVKRSENISRASLGTSTEATRDRSTASLVKTVKRNAKGETRLHTAAIKGDVKEVKALLAEGMDPNVKDNAGWTPLHEACNRGHVAAVTALLDGGAEVRAVAGADDNTALHDATMNGHVNVVTLLLARGASPRIRNMRGLAPADYAVTEVMKKAFESALTTYIPDPGIDRPDTEMPVVEKIMLLGIGLKPQQKQLLQRCAELLDGTVATQFTKEVTHVVMCNNKWGINGVILEQATAAGKWIVSFEWVENCIVYDKKVIEEAFMVQ</sequence>
<evidence type="ECO:0000256" key="2">
    <source>
        <dbReference type="ARBA" id="ARBA00022737"/>
    </source>
</evidence>
<dbReference type="PANTHER" id="PTHR24171:SF8">
    <property type="entry name" value="BRCA1-ASSOCIATED RING DOMAIN PROTEIN 1"/>
    <property type="match status" value="1"/>
</dbReference>